<dbReference type="Gene3D" id="3.40.50.300">
    <property type="entry name" value="P-loop containing nucleotide triphosphate hydrolases"/>
    <property type="match status" value="1"/>
</dbReference>
<accession>A0A1H6CSE4</accession>
<evidence type="ECO:0000313" key="2">
    <source>
        <dbReference type="EMBL" id="SEG75970.1"/>
    </source>
</evidence>
<proteinExistence type="predicted"/>
<dbReference type="Proteomes" id="UP000236731">
    <property type="component" value="Unassembled WGS sequence"/>
</dbReference>
<sequence length="437" mass="50627">MIRLLPKQENAVYYLNDKVTNEVLYGGAAGGGKSAFGCMWLIQNCQKYPKSRWLMGRSKLKTLKETTLNTFFDICAQLGVSDQFHYNQQSGVITHLNGSEIILKDLFLYPSDPNFDSLGSLEITGAFIDECNQIVFKAWQIVKSRIRYKLKEFGLIPKMLGSCNPAKNWTYSQFYHPFRKKELKPYRKFIQALPTDNPHLPESYLESLRQLDENSKQRLYYGNWEYDDDPAALIDFRKLQDIFTNDFAHGGLMYITADIARYGRDKTVIGVWCGYRLIKIVEFGKNSITEAADKIKELAKEYEVPLSHIIVDDDGVGGGVVDILKCEGFVNNSRPLDNPETMEQENYMNLKSQMYYALAKCINESKIWIDISDGGIQDIIVQELEQVKQHNMDKDGKKQVLPKEVVKELLGRSPDYADMIMMRMWFEYRFKFEFYVR</sequence>
<evidence type="ECO:0000313" key="3">
    <source>
        <dbReference type="Proteomes" id="UP000236731"/>
    </source>
</evidence>
<evidence type="ECO:0000259" key="1">
    <source>
        <dbReference type="Pfam" id="PF04466"/>
    </source>
</evidence>
<dbReference type="InterPro" id="IPR035412">
    <property type="entry name" value="Terminase_L_N"/>
</dbReference>
<name>A0A1H6CSE4_9SPHI</name>
<reference evidence="3" key="1">
    <citation type="submission" date="2016-10" db="EMBL/GenBank/DDBJ databases">
        <authorList>
            <person name="Varghese N."/>
            <person name="Submissions S."/>
        </authorList>
    </citation>
    <scope>NUCLEOTIDE SEQUENCE [LARGE SCALE GENOMIC DNA]</scope>
    <source>
        <strain evidence="3">DSM 22361</strain>
    </source>
</reference>
<dbReference type="Gene3D" id="3.30.420.240">
    <property type="match status" value="1"/>
</dbReference>
<dbReference type="InterPro" id="IPR052380">
    <property type="entry name" value="Viral_DNA_packaging_terminase"/>
</dbReference>
<protein>
    <submittedName>
        <fullName evidence="2">Phage terminase, large subunit, PBSX family</fullName>
    </submittedName>
</protein>
<dbReference type="AlphaFoldDB" id="A0A1H6CSE4"/>
<feature type="domain" description="Phage terminase large subunit N-terminal" evidence="1">
    <location>
        <begin position="22"/>
        <end position="217"/>
    </location>
</feature>
<dbReference type="PANTHER" id="PTHR39184:SF1">
    <property type="entry name" value="PBSX PHAGE TERMINASE LARGE SUBUNIT"/>
    <property type="match status" value="1"/>
</dbReference>
<dbReference type="RefSeq" id="WP_103908021.1">
    <property type="nucleotide sequence ID" value="NZ_CP049246.1"/>
</dbReference>
<keyword evidence="3" id="KW-1185">Reference proteome</keyword>
<dbReference type="EMBL" id="FNUT01000019">
    <property type="protein sequence ID" value="SEG75970.1"/>
    <property type="molecule type" value="Genomic_DNA"/>
</dbReference>
<dbReference type="OrthoDB" id="924847at2"/>
<dbReference type="InterPro" id="IPR027417">
    <property type="entry name" value="P-loop_NTPase"/>
</dbReference>
<dbReference type="Pfam" id="PF04466">
    <property type="entry name" value="Terminase_3"/>
    <property type="match status" value="1"/>
</dbReference>
<dbReference type="PANTHER" id="PTHR39184">
    <property type="match status" value="1"/>
</dbReference>
<organism evidence="2 3">
    <name type="scientific">Sphingobacterium lactis</name>
    <dbReference type="NCBI Taxonomy" id="797291"/>
    <lineage>
        <taxon>Bacteria</taxon>
        <taxon>Pseudomonadati</taxon>
        <taxon>Bacteroidota</taxon>
        <taxon>Sphingobacteriia</taxon>
        <taxon>Sphingobacteriales</taxon>
        <taxon>Sphingobacteriaceae</taxon>
        <taxon>Sphingobacterium</taxon>
    </lineage>
</organism>
<gene>
    <name evidence="2" type="ORF">SAMN05421877_11959</name>
</gene>